<comment type="caution">
    <text evidence="2">The sequence shown here is derived from an EMBL/GenBank/DDBJ whole genome shotgun (WGS) entry which is preliminary data.</text>
</comment>
<feature type="compositionally biased region" description="Basic and acidic residues" evidence="1">
    <location>
        <begin position="192"/>
        <end position="201"/>
    </location>
</feature>
<evidence type="ECO:0000256" key="1">
    <source>
        <dbReference type="SAM" id="MobiDB-lite"/>
    </source>
</evidence>
<organism evidence="2 3">
    <name type="scientific">Bifidobacterium stellenboschense</name>
    <dbReference type="NCBI Taxonomy" id="762211"/>
    <lineage>
        <taxon>Bacteria</taxon>
        <taxon>Bacillati</taxon>
        <taxon>Actinomycetota</taxon>
        <taxon>Actinomycetes</taxon>
        <taxon>Bifidobacteriales</taxon>
        <taxon>Bifidobacteriaceae</taxon>
        <taxon>Bifidobacterium</taxon>
    </lineage>
</organism>
<dbReference type="AlphaFoldDB" id="A0A087DT64"/>
<reference evidence="2 3" key="1">
    <citation type="submission" date="2014-03" db="EMBL/GenBank/DDBJ databases">
        <title>Genomics of Bifidobacteria.</title>
        <authorList>
            <person name="Ventura M."/>
            <person name="Milani C."/>
            <person name="Lugli G.A."/>
        </authorList>
    </citation>
    <scope>NUCLEOTIDE SEQUENCE [LARGE SCALE GENOMIC DNA]</scope>
    <source>
        <strain evidence="2 3">DSM 23968</strain>
    </source>
</reference>
<keyword evidence="3" id="KW-1185">Reference proteome</keyword>
<sequence>MAPEGGHGPGSGAFVTAEPVIPGVGRSFQAWAGRFGHGPGSFSGCARHPVPRVPAGPAPQHVPESLLWSSIPPQPPRKPLFSAFPARVVRHDSPQSRVPSLLWSGPAPQQPPVSLPPHVVEQTTLKSRHNSHEPPPTTLLWRTTAPQHHPRMPLWSATIPQQFPHAVVEHRPPHSTIPTYCCGVPPSQRPPHGTDRCDERSIAVPHHNPRMP</sequence>
<dbReference type="EMBL" id="JGZP01000008">
    <property type="protein sequence ID" value="KFI98714.1"/>
    <property type="molecule type" value="Genomic_DNA"/>
</dbReference>
<feature type="region of interest" description="Disordered" evidence="1">
    <location>
        <begin position="187"/>
        <end position="212"/>
    </location>
</feature>
<evidence type="ECO:0000313" key="3">
    <source>
        <dbReference type="Proteomes" id="UP000029004"/>
    </source>
</evidence>
<feature type="region of interest" description="Disordered" evidence="1">
    <location>
        <begin position="96"/>
        <end position="117"/>
    </location>
</feature>
<protein>
    <submittedName>
        <fullName evidence="2">Uncharacterized protein</fullName>
    </submittedName>
</protein>
<accession>A0A087DT64</accession>
<gene>
    <name evidence="2" type="ORF">BSTEL_1666</name>
</gene>
<dbReference type="Proteomes" id="UP000029004">
    <property type="component" value="Unassembled WGS sequence"/>
</dbReference>
<evidence type="ECO:0000313" key="2">
    <source>
        <dbReference type="EMBL" id="KFI98714.1"/>
    </source>
</evidence>
<proteinExistence type="predicted"/>
<name>A0A087DT64_9BIFI</name>